<dbReference type="SUPFAM" id="SSF53474">
    <property type="entry name" value="alpha/beta-Hydrolases"/>
    <property type="match status" value="1"/>
</dbReference>
<dbReference type="InterPro" id="IPR050228">
    <property type="entry name" value="Carboxylesterase_BioH"/>
</dbReference>
<feature type="domain" description="AB hydrolase-1" evidence="1">
    <location>
        <begin position="22"/>
        <end position="209"/>
    </location>
</feature>
<keyword evidence="2" id="KW-0378">Hydrolase</keyword>
<dbReference type="InterPro" id="IPR029058">
    <property type="entry name" value="AB_hydrolase_fold"/>
</dbReference>
<dbReference type="Pfam" id="PF12697">
    <property type="entry name" value="Abhydrolase_6"/>
    <property type="match status" value="1"/>
</dbReference>
<keyword evidence="3" id="KW-1185">Reference proteome</keyword>
<protein>
    <submittedName>
        <fullName evidence="2">Alpha/beta fold hydrolase</fullName>
    </submittedName>
</protein>
<name>A0ABY3S035_9MICO</name>
<dbReference type="InterPro" id="IPR000073">
    <property type="entry name" value="AB_hydrolase_1"/>
</dbReference>
<proteinExistence type="predicted"/>
<dbReference type="Proteomes" id="UP001199642">
    <property type="component" value="Chromosome"/>
</dbReference>
<accession>A0ABY3S035</accession>
<sequence>MGRSVFVDLVEHLADTPLGDAEGLEGTVVAVDLPGFGEAPEPERPLTMAEHAELVAAFLRSEDRRDTIVVGHSMGSQIAVELAARHPDLVAAVVLAAPTVDQSARGVLKQALRLGRDILRLDPRVFLRGAREYLRAGPHLAAKVRATVTHRPEEALSRIRVPTLVLRGASDPVCPAPWCQSVVDGLSDARFELIPGHGHETLISDSRPAVELIVDFLRQTFPPAKTG</sequence>
<dbReference type="EMBL" id="CP082781">
    <property type="protein sequence ID" value="UGS28571.1"/>
    <property type="molecule type" value="Genomic_DNA"/>
</dbReference>
<dbReference type="Gene3D" id="3.40.50.1820">
    <property type="entry name" value="alpha/beta hydrolase"/>
    <property type="match status" value="1"/>
</dbReference>
<organism evidence="2 3">
    <name type="scientific">Microbacterium resistens</name>
    <dbReference type="NCBI Taxonomy" id="156977"/>
    <lineage>
        <taxon>Bacteria</taxon>
        <taxon>Bacillati</taxon>
        <taxon>Actinomycetota</taxon>
        <taxon>Actinomycetes</taxon>
        <taxon>Micrococcales</taxon>
        <taxon>Microbacteriaceae</taxon>
        <taxon>Microbacterium</taxon>
    </lineage>
</organism>
<reference evidence="2 3" key="1">
    <citation type="submission" date="2023-01" db="EMBL/GenBank/DDBJ databases">
        <title>Characterization of estradiol degrading bacteria Microbacterium sp. MZT7 and reveal degrading genes through genome analysis.</title>
        <authorList>
            <person name="Hao P."/>
            <person name="Gao Y."/>
        </authorList>
    </citation>
    <scope>NUCLEOTIDE SEQUENCE [LARGE SCALE GENOMIC DNA]</scope>
    <source>
        <strain evidence="2 3">MZT7</strain>
    </source>
</reference>
<dbReference type="GO" id="GO:0016787">
    <property type="term" value="F:hydrolase activity"/>
    <property type="evidence" value="ECO:0007669"/>
    <property type="project" value="UniProtKB-KW"/>
</dbReference>
<evidence type="ECO:0000313" key="3">
    <source>
        <dbReference type="Proteomes" id="UP001199642"/>
    </source>
</evidence>
<evidence type="ECO:0000313" key="2">
    <source>
        <dbReference type="EMBL" id="UGS28571.1"/>
    </source>
</evidence>
<gene>
    <name evidence="2" type="ORF">K8F61_13135</name>
</gene>
<dbReference type="PANTHER" id="PTHR43194:SF5">
    <property type="entry name" value="PIMELOYL-[ACYL-CARRIER PROTEIN] METHYL ESTER ESTERASE"/>
    <property type="match status" value="1"/>
</dbReference>
<dbReference type="PRINTS" id="PR00111">
    <property type="entry name" value="ABHYDROLASE"/>
</dbReference>
<dbReference type="PANTHER" id="PTHR43194">
    <property type="entry name" value="HYDROLASE ALPHA/BETA FOLD FAMILY"/>
    <property type="match status" value="1"/>
</dbReference>
<evidence type="ECO:0000259" key="1">
    <source>
        <dbReference type="Pfam" id="PF12697"/>
    </source>
</evidence>